<name>A0A1F2WFU5_9ACTN</name>
<comment type="function">
    <text evidence="6">The RuvA-RuvB-RuvC complex processes Holliday junction (HJ) DNA during genetic recombination and DNA repair, while the RuvA-RuvB complex plays an important role in the rescue of blocked DNA replication forks via replication fork reversal (RFR). RuvA specifically binds to HJ cruciform DNA, conferring on it an open structure. The RuvB hexamer acts as an ATP-dependent pump, pulling dsDNA into and through the RuvAB complex. HJ branch migration allows RuvC to scan DNA until it finds its consensus sequence, where it cleaves and resolves the cruciform DNA.</text>
</comment>
<keyword evidence="8" id="KW-0347">Helicase</keyword>
<keyword evidence="2 6" id="KW-0227">DNA damage</keyword>
<dbReference type="InterPro" id="IPR003583">
    <property type="entry name" value="Hlx-hairpin-Hlx_DNA-bd_motif"/>
</dbReference>
<gene>
    <name evidence="6" type="primary">ruvA</name>
    <name evidence="8" type="ORF">A2Y75_05720</name>
</gene>
<dbReference type="InterPro" id="IPR036267">
    <property type="entry name" value="RuvA_C_sf"/>
</dbReference>
<dbReference type="Gene3D" id="2.40.50.140">
    <property type="entry name" value="Nucleic acid-binding proteins"/>
    <property type="match status" value="1"/>
</dbReference>
<dbReference type="SUPFAM" id="SSF47781">
    <property type="entry name" value="RuvA domain 2-like"/>
    <property type="match status" value="1"/>
</dbReference>
<keyword evidence="1 6" id="KW-0963">Cytoplasm</keyword>
<dbReference type="InterPro" id="IPR012340">
    <property type="entry name" value="NA-bd_OB-fold"/>
</dbReference>
<dbReference type="GO" id="GO:0006281">
    <property type="term" value="P:DNA repair"/>
    <property type="evidence" value="ECO:0007669"/>
    <property type="project" value="UniProtKB-UniRule"/>
</dbReference>
<evidence type="ECO:0000256" key="4">
    <source>
        <dbReference type="ARBA" id="ARBA00023172"/>
    </source>
</evidence>
<dbReference type="CDD" id="cd14332">
    <property type="entry name" value="UBA_RuvA_C"/>
    <property type="match status" value="1"/>
</dbReference>
<feature type="region of interest" description="Domain I" evidence="6">
    <location>
        <begin position="1"/>
        <end position="64"/>
    </location>
</feature>
<dbReference type="STRING" id="1797197.A2Y75_05720"/>
<evidence type="ECO:0000256" key="3">
    <source>
        <dbReference type="ARBA" id="ARBA00023125"/>
    </source>
</evidence>
<dbReference type="Gene3D" id="1.10.150.20">
    <property type="entry name" value="5' to 3' exonuclease, C-terminal subdomain"/>
    <property type="match status" value="1"/>
</dbReference>
<comment type="subunit">
    <text evidence="6">Homotetramer. Forms an RuvA(8)-RuvB(12)-Holliday junction (HJ) complex. HJ DNA is sandwiched between 2 RuvA tetramers; dsDNA enters through RuvA and exits via RuvB. An RuvB hexamer assembles on each DNA strand where it exits the tetramer. Each RuvB hexamer is contacted by two RuvA subunits (via domain III) on 2 adjacent RuvB subunits; this complex drives branch migration. In the full resolvosome a probable DNA-RuvA(4)-RuvB(12)-RuvC(2) complex forms which resolves the HJ.</text>
</comment>
<evidence type="ECO:0000259" key="7">
    <source>
        <dbReference type="SMART" id="SM00278"/>
    </source>
</evidence>
<dbReference type="Pfam" id="PF14520">
    <property type="entry name" value="HHH_5"/>
    <property type="match status" value="1"/>
</dbReference>
<dbReference type="Pfam" id="PF07499">
    <property type="entry name" value="RuvA_C"/>
    <property type="match status" value="1"/>
</dbReference>
<dbReference type="GO" id="GO:0006310">
    <property type="term" value="P:DNA recombination"/>
    <property type="evidence" value="ECO:0007669"/>
    <property type="project" value="UniProtKB-UniRule"/>
</dbReference>
<dbReference type="SUPFAM" id="SSF50249">
    <property type="entry name" value="Nucleic acid-binding proteins"/>
    <property type="match status" value="1"/>
</dbReference>
<dbReference type="InterPro" id="IPR013849">
    <property type="entry name" value="DNA_helicase_Holl-junc_RuvA_I"/>
</dbReference>
<comment type="caution">
    <text evidence="8">The sequence shown here is derived from an EMBL/GenBank/DDBJ whole genome shotgun (WGS) entry which is preliminary data.</text>
</comment>
<comment type="similarity">
    <text evidence="6">Belongs to the RuvA family.</text>
</comment>
<dbReference type="AlphaFoldDB" id="A0A1F2WFU5"/>
<dbReference type="NCBIfam" id="TIGR00084">
    <property type="entry name" value="ruvA"/>
    <property type="match status" value="1"/>
</dbReference>
<comment type="domain">
    <text evidence="6">Has three domains with a flexible linker between the domains II and III and assumes an 'L' shape. Domain III is highly mobile and contacts RuvB.</text>
</comment>
<dbReference type="GO" id="GO:0009378">
    <property type="term" value="F:four-way junction helicase activity"/>
    <property type="evidence" value="ECO:0007669"/>
    <property type="project" value="InterPro"/>
</dbReference>
<dbReference type="GO" id="GO:0005737">
    <property type="term" value="C:cytoplasm"/>
    <property type="evidence" value="ECO:0007669"/>
    <property type="project" value="UniProtKB-SubCell"/>
</dbReference>
<feature type="domain" description="Helix-hairpin-helix DNA-binding motif class 1" evidence="7">
    <location>
        <begin position="108"/>
        <end position="127"/>
    </location>
</feature>
<dbReference type="EMBL" id="MELK01000052">
    <property type="protein sequence ID" value="OFW55681.1"/>
    <property type="molecule type" value="Genomic_DNA"/>
</dbReference>
<comment type="caution">
    <text evidence="6">Lacks conserved residue(s) required for the propagation of feature annotation.</text>
</comment>
<dbReference type="GO" id="GO:0048476">
    <property type="term" value="C:Holliday junction resolvase complex"/>
    <property type="evidence" value="ECO:0007669"/>
    <property type="project" value="UniProtKB-UniRule"/>
</dbReference>
<evidence type="ECO:0000256" key="2">
    <source>
        <dbReference type="ARBA" id="ARBA00022763"/>
    </source>
</evidence>
<dbReference type="InterPro" id="IPR010994">
    <property type="entry name" value="RuvA_2-like"/>
</dbReference>
<sequence>MIDFVQGKLAEKSEDGAIIDVGGVGLFLCVSTSTLQGLPKLGEKARLQSYLHVKEDLLQLYGFSDKREREIFLKLIGVSGIGPKAAMAVLSAYDPENFIRIIATEDLDAITAVSGVGKKSGQRILLELKDKLAPLAGDLSKIGARGDGGDMYRQAREALKGLGYGATEINLALDDYASEEPRLEDMIRFGLKHLGGA</sequence>
<dbReference type="InterPro" id="IPR011114">
    <property type="entry name" value="RuvA_C"/>
</dbReference>
<evidence type="ECO:0000313" key="8">
    <source>
        <dbReference type="EMBL" id="OFW55681.1"/>
    </source>
</evidence>
<accession>A0A1F2WFU5</accession>
<proteinExistence type="inferred from homology"/>
<dbReference type="SUPFAM" id="SSF46929">
    <property type="entry name" value="DNA helicase RuvA subunit, C-terminal domain"/>
    <property type="match status" value="1"/>
</dbReference>
<keyword evidence="3 6" id="KW-0238">DNA-binding</keyword>
<protein>
    <recommendedName>
        <fullName evidence="6">Holliday junction branch migration complex subunit RuvA</fullName>
    </recommendedName>
</protein>
<dbReference type="GO" id="GO:0009379">
    <property type="term" value="C:Holliday junction helicase complex"/>
    <property type="evidence" value="ECO:0007669"/>
    <property type="project" value="InterPro"/>
</dbReference>
<keyword evidence="8" id="KW-0378">Hydrolase</keyword>
<dbReference type="InterPro" id="IPR000085">
    <property type="entry name" value="RuvA"/>
</dbReference>
<dbReference type="Pfam" id="PF01330">
    <property type="entry name" value="RuvA_N"/>
    <property type="match status" value="1"/>
</dbReference>
<evidence type="ECO:0000256" key="1">
    <source>
        <dbReference type="ARBA" id="ARBA00022490"/>
    </source>
</evidence>
<comment type="subcellular location">
    <subcellularLocation>
        <location evidence="6">Cytoplasm</location>
    </subcellularLocation>
</comment>
<keyword evidence="4 6" id="KW-0233">DNA recombination</keyword>
<reference evidence="8 9" key="1">
    <citation type="journal article" date="2016" name="Nat. Commun.">
        <title>Thousands of microbial genomes shed light on interconnected biogeochemical processes in an aquifer system.</title>
        <authorList>
            <person name="Anantharaman K."/>
            <person name="Brown C.T."/>
            <person name="Hug L.A."/>
            <person name="Sharon I."/>
            <person name="Castelle C.J."/>
            <person name="Probst A.J."/>
            <person name="Thomas B.C."/>
            <person name="Singh A."/>
            <person name="Wilkins M.J."/>
            <person name="Karaoz U."/>
            <person name="Brodie E.L."/>
            <person name="Williams K.H."/>
            <person name="Hubbard S.S."/>
            <person name="Banfield J.F."/>
        </authorList>
    </citation>
    <scope>NUCLEOTIDE SEQUENCE [LARGE SCALE GENOMIC DNA]</scope>
</reference>
<dbReference type="Proteomes" id="UP000177876">
    <property type="component" value="Unassembled WGS sequence"/>
</dbReference>
<evidence type="ECO:0000313" key="9">
    <source>
        <dbReference type="Proteomes" id="UP000177876"/>
    </source>
</evidence>
<keyword evidence="8" id="KW-0067">ATP-binding</keyword>
<feature type="domain" description="Helix-hairpin-helix DNA-binding motif class 1" evidence="7">
    <location>
        <begin position="73"/>
        <end position="92"/>
    </location>
</feature>
<evidence type="ECO:0000256" key="5">
    <source>
        <dbReference type="ARBA" id="ARBA00023204"/>
    </source>
</evidence>
<evidence type="ECO:0000256" key="6">
    <source>
        <dbReference type="HAMAP-Rule" id="MF_00031"/>
    </source>
</evidence>
<dbReference type="GO" id="GO:0005524">
    <property type="term" value="F:ATP binding"/>
    <property type="evidence" value="ECO:0007669"/>
    <property type="project" value="InterPro"/>
</dbReference>
<feature type="region of interest" description="Domain III" evidence="6">
    <location>
        <begin position="147"/>
        <end position="197"/>
    </location>
</feature>
<keyword evidence="5 6" id="KW-0234">DNA repair</keyword>
<dbReference type="HAMAP" id="MF_00031">
    <property type="entry name" value="DNA_HJ_migration_RuvA"/>
    <property type="match status" value="1"/>
</dbReference>
<dbReference type="SMART" id="SM00278">
    <property type="entry name" value="HhH1"/>
    <property type="match status" value="2"/>
</dbReference>
<keyword evidence="8" id="KW-0547">Nucleotide-binding</keyword>
<organism evidence="8 9">
    <name type="scientific">Candidatus Solincola sediminis</name>
    <dbReference type="NCBI Taxonomy" id="1797199"/>
    <lineage>
        <taxon>Bacteria</taxon>
        <taxon>Bacillati</taxon>
        <taxon>Actinomycetota</taxon>
        <taxon>Candidatus Geothermincolia</taxon>
        <taxon>Candidatus Geothermincolales</taxon>
        <taxon>Candidatus Geothermincolaceae</taxon>
        <taxon>Candidatus Solincola</taxon>
    </lineage>
</organism>
<dbReference type="GO" id="GO:0000400">
    <property type="term" value="F:four-way junction DNA binding"/>
    <property type="evidence" value="ECO:0007669"/>
    <property type="project" value="UniProtKB-UniRule"/>
</dbReference>